<reference evidence="2 4" key="1">
    <citation type="submission" date="2016-10" db="EMBL/GenBank/DDBJ databases">
        <authorList>
            <person name="de Groot N.N."/>
        </authorList>
    </citation>
    <scope>NUCLEOTIDE SEQUENCE [LARGE SCALE GENOMIC DNA]</scope>
    <source>
        <strain evidence="2 4">CGMCC 1.9156</strain>
    </source>
</reference>
<dbReference type="EMBL" id="SNWI01000005">
    <property type="protein sequence ID" value="TDO01174.1"/>
    <property type="molecule type" value="Genomic_DNA"/>
</dbReference>
<dbReference type="InterPro" id="IPR036736">
    <property type="entry name" value="ACP-like_sf"/>
</dbReference>
<accession>A0A1I2BND5</accession>
<feature type="domain" description="Carrier" evidence="1">
    <location>
        <begin position="14"/>
        <end position="65"/>
    </location>
</feature>
<evidence type="ECO:0000259" key="1">
    <source>
        <dbReference type="Pfam" id="PF00550"/>
    </source>
</evidence>
<evidence type="ECO:0000313" key="5">
    <source>
        <dbReference type="Proteomes" id="UP000294848"/>
    </source>
</evidence>
<dbReference type="RefSeq" id="WP_133465098.1">
    <property type="nucleotide sequence ID" value="NZ_FONW01000001.1"/>
</dbReference>
<evidence type="ECO:0000313" key="2">
    <source>
        <dbReference type="EMBL" id="SFE57298.1"/>
    </source>
</evidence>
<dbReference type="Pfam" id="PF00550">
    <property type="entry name" value="PP-binding"/>
    <property type="match status" value="1"/>
</dbReference>
<dbReference type="AlphaFoldDB" id="A0A1I2BND5"/>
<protein>
    <submittedName>
        <fullName evidence="2">Acyl carrier protein</fullName>
    </submittedName>
</protein>
<evidence type="ECO:0000313" key="4">
    <source>
        <dbReference type="Proteomes" id="UP000198964"/>
    </source>
</evidence>
<dbReference type="STRING" id="655355.SAMN05216283_101457"/>
<dbReference type="Proteomes" id="UP000294848">
    <property type="component" value="Unassembled WGS sequence"/>
</dbReference>
<name>A0A1I2BND5_9BACT</name>
<dbReference type="Gene3D" id="1.10.1200.10">
    <property type="entry name" value="ACP-like"/>
    <property type="match status" value="1"/>
</dbReference>
<dbReference type="SUPFAM" id="SSF47336">
    <property type="entry name" value="ACP-like"/>
    <property type="match status" value="1"/>
</dbReference>
<dbReference type="InterPro" id="IPR009081">
    <property type="entry name" value="PP-bd_ACP"/>
</dbReference>
<sequence length="78" mass="9447">MENKTIRRTLYRVLRKTGVPRKEIELDATFNDDLNFDQVDWALFLFYLEESFKIDVKDEEISRMHQVRDTLSLMEMMA</sequence>
<dbReference type="EMBL" id="FONW01000001">
    <property type="protein sequence ID" value="SFE57298.1"/>
    <property type="molecule type" value="Genomic_DNA"/>
</dbReference>
<reference evidence="3 5" key="2">
    <citation type="submission" date="2019-03" db="EMBL/GenBank/DDBJ databases">
        <title>Freshwater and sediment microbial communities from various areas in North America, analyzing microbe dynamics in response to fracking.</title>
        <authorList>
            <person name="Lamendella R."/>
        </authorList>
    </citation>
    <scope>NUCLEOTIDE SEQUENCE [LARGE SCALE GENOMIC DNA]</scope>
    <source>
        <strain evidence="3 5">114D</strain>
    </source>
</reference>
<dbReference type="Proteomes" id="UP000198964">
    <property type="component" value="Unassembled WGS sequence"/>
</dbReference>
<dbReference type="OrthoDB" id="1121686at2"/>
<keyword evidence="4" id="KW-1185">Reference proteome</keyword>
<gene>
    <name evidence="3" type="ORF">DET52_10527</name>
    <name evidence="2" type="ORF">SAMN05216283_101457</name>
</gene>
<evidence type="ECO:0000313" key="3">
    <source>
        <dbReference type="EMBL" id="TDO01174.1"/>
    </source>
</evidence>
<organism evidence="2 4">
    <name type="scientific">Sunxiuqinia elliptica</name>
    <dbReference type="NCBI Taxonomy" id="655355"/>
    <lineage>
        <taxon>Bacteria</taxon>
        <taxon>Pseudomonadati</taxon>
        <taxon>Bacteroidota</taxon>
        <taxon>Bacteroidia</taxon>
        <taxon>Marinilabiliales</taxon>
        <taxon>Prolixibacteraceae</taxon>
        <taxon>Sunxiuqinia</taxon>
    </lineage>
</organism>
<proteinExistence type="predicted"/>